<feature type="transmembrane region" description="Helical" evidence="1">
    <location>
        <begin position="68"/>
        <end position="85"/>
    </location>
</feature>
<keyword evidence="3" id="KW-1185">Reference proteome</keyword>
<name>A0A5C6EZ53_9BACT</name>
<protein>
    <submittedName>
        <fullName evidence="2">Uncharacterized protein</fullName>
    </submittedName>
</protein>
<proteinExistence type="predicted"/>
<feature type="transmembrane region" description="Helical" evidence="1">
    <location>
        <begin position="97"/>
        <end position="114"/>
    </location>
</feature>
<keyword evidence="1" id="KW-0812">Transmembrane</keyword>
<dbReference type="Proteomes" id="UP000318288">
    <property type="component" value="Unassembled WGS sequence"/>
</dbReference>
<feature type="transmembrane region" description="Helical" evidence="1">
    <location>
        <begin position="42"/>
        <end position="61"/>
    </location>
</feature>
<keyword evidence="1" id="KW-0472">Membrane</keyword>
<comment type="caution">
    <text evidence="2">The sequence shown here is derived from an EMBL/GenBank/DDBJ whole genome shotgun (WGS) entry which is preliminary data.</text>
</comment>
<dbReference type="EMBL" id="SJPW01000004">
    <property type="protein sequence ID" value="TWU54438.1"/>
    <property type="molecule type" value="Genomic_DNA"/>
</dbReference>
<reference evidence="2 3" key="1">
    <citation type="submission" date="2019-02" db="EMBL/GenBank/DDBJ databases">
        <title>Deep-cultivation of Planctomycetes and their phenomic and genomic characterization uncovers novel biology.</title>
        <authorList>
            <person name="Wiegand S."/>
            <person name="Jogler M."/>
            <person name="Boedeker C."/>
            <person name="Pinto D."/>
            <person name="Vollmers J."/>
            <person name="Rivas-Marin E."/>
            <person name="Kohn T."/>
            <person name="Peeters S.H."/>
            <person name="Heuer A."/>
            <person name="Rast P."/>
            <person name="Oberbeckmann S."/>
            <person name="Bunk B."/>
            <person name="Jeske O."/>
            <person name="Meyerdierks A."/>
            <person name="Storesund J.E."/>
            <person name="Kallscheuer N."/>
            <person name="Luecker S."/>
            <person name="Lage O.M."/>
            <person name="Pohl T."/>
            <person name="Merkel B.J."/>
            <person name="Hornburger P."/>
            <person name="Mueller R.-W."/>
            <person name="Bruemmer F."/>
            <person name="Labrenz M."/>
            <person name="Spormann A.M."/>
            <person name="Op Den Camp H."/>
            <person name="Overmann J."/>
            <person name="Amann R."/>
            <person name="Jetten M.S.M."/>
            <person name="Mascher T."/>
            <person name="Medema M.H."/>
            <person name="Devos D.P."/>
            <person name="Kaster A.-K."/>
            <person name="Ovreas L."/>
            <person name="Rohde M."/>
            <person name="Galperin M.Y."/>
            <person name="Jogler C."/>
        </authorList>
    </citation>
    <scope>NUCLEOTIDE SEQUENCE [LARGE SCALE GENOMIC DNA]</scope>
    <source>
        <strain evidence="2 3">Poly51</strain>
    </source>
</reference>
<feature type="transmembrane region" description="Helical" evidence="1">
    <location>
        <begin position="243"/>
        <end position="264"/>
    </location>
</feature>
<feature type="transmembrane region" description="Helical" evidence="1">
    <location>
        <begin position="164"/>
        <end position="186"/>
    </location>
</feature>
<dbReference type="AlphaFoldDB" id="A0A5C6EZ53"/>
<evidence type="ECO:0000256" key="1">
    <source>
        <dbReference type="SAM" id="Phobius"/>
    </source>
</evidence>
<evidence type="ECO:0000313" key="2">
    <source>
        <dbReference type="EMBL" id="TWU54438.1"/>
    </source>
</evidence>
<gene>
    <name evidence="2" type="ORF">Poly51_31570</name>
</gene>
<accession>A0A5C6EZ53</accession>
<feature type="transmembrane region" description="Helical" evidence="1">
    <location>
        <begin position="198"/>
        <end position="217"/>
    </location>
</feature>
<feature type="transmembrane region" description="Helical" evidence="1">
    <location>
        <begin position="135"/>
        <end position="152"/>
    </location>
</feature>
<sequence length="284" mass="30914">MLVLMVFAVAIALVQGWAFRWAGEKTSFSQLSSQRMMMLDLASIGVVFGLTSGAIWIASCIGKPWIQFFVRVLIVGVAAMLLNFLGTNDWLRHLSNIGGLGLAQCVVFLLFHIPKWTTKRAGEAISDQRSRQFRLSDLIMATACAAALLTAIRHYATPVAEVDYWTITVAIWGLGPLMAASVNYAFLDHRRLRRVTMALAAVSFAVLGGLGLGLAQAKFDPANLRALVDGKPPSVTFQDAAPFYLAFMIGYLLALAIVAFSGAYQTRLGYNSASTTKTRNDRAK</sequence>
<keyword evidence="1" id="KW-1133">Transmembrane helix</keyword>
<organism evidence="2 3">
    <name type="scientific">Rubripirellula tenax</name>
    <dbReference type="NCBI Taxonomy" id="2528015"/>
    <lineage>
        <taxon>Bacteria</taxon>
        <taxon>Pseudomonadati</taxon>
        <taxon>Planctomycetota</taxon>
        <taxon>Planctomycetia</taxon>
        <taxon>Pirellulales</taxon>
        <taxon>Pirellulaceae</taxon>
        <taxon>Rubripirellula</taxon>
    </lineage>
</organism>
<evidence type="ECO:0000313" key="3">
    <source>
        <dbReference type="Proteomes" id="UP000318288"/>
    </source>
</evidence>